<protein>
    <recommendedName>
        <fullName evidence="2">F-box domain-containing protein</fullName>
    </recommendedName>
</protein>
<evidence type="ECO:0008006" key="2">
    <source>
        <dbReference type="Google" id="ProtNLM"/>
    </source>
</evidence>
<evidence type="ECO:0000313" key="1">
    <source>
        <dbReference type="EMBL" id="CED83386.1"/>
    </source>
</evidence>
<organism evidence="1">
    <name type="scientific">Phaffia rhodozyma</name>
    <name type="common">Yeast</name>
    <name type="synonym">Xanthophyllomyces dendrorhous</name>
    <dbReference type="NCBI Taxonomy" id="264483"/>
    <lineage>
        <taxon>Eukaryota</taxon>
        <taxon>Fungi</taxon>
        <taxon>Dikarya</taxon>
        <taxon>Basidiomycota</taxon>
        <taxon>Agaricomycotina</taxon>
        <taxon>Tremellomycetes</taxon>
        <taxon>Cystofilobasidiales</taxon>
        <taxon>Mrakiaceae</taxon>
        <taxon>Phaffia</taxon>
    </lineage>
</organism>
<dbReference type="EMBL" id="LN483142">
    <property type="protein sequence ID" value="CED83386.1"/>
    <property type="molecule type" value="Genomic_DNA"/>
</dbReference>
<sequence>MVLPNLPVEIQFIILFFAFKQDLPSSPQDVNPFLLSSALPLLRVCKAYYQYCLPLLYRRLVICRPNHWTGIFHRQTGCLNHPILGPTRIGWVKELVFTIIPFPLVLDSTEGPTQNADMNDLLPFKFPSLDSVERIVYVPPTPSEIEQAVQDLKANIQQYTDVHTAPFRKTIACLPLDAFEPALLEVQQAMFNAVGASLALVHPAKLNELGRSFENINRVILETQLREGCLDFFHHENKLSMVNRLLGRVTLRLHFPEVGNGRSLTNIRDVLFDYLGEPTVEDTVLVNFPRSLRIAYKQHLSSEATILRRYHDVAPGEMPKVASPHKNVSWEST</sequence>
<dbReference type="AlphaFoldDB" id="A0A0F7SPU0"/>
<reference evidence="1" key="1">
    <citation type="submission" date="2014-08" db="EMBL/GenBank/DDBJ databases">
        <authorList>
            <person name="Sharma Rahul"/>
            <person name="Thines Marco"/>
        </authorList>
    </citation>
    <scope>NUCLEOTIDE SEQUENCE</scope>
</reference>
<accession>A0A0F7SPU0</accession>
<proteinExistence type="predicted"/>
<name>A0A0F7SPU0_PHARH</name>